<keyword evidence="4" id="KW-1003">Cell membrane</keyword>
<evidence type="ECO:0000256" key="6">
    <source>
        <dbReference type="ARBA" id="ARBA00022692"/>
    </source>
</evidence>
<feature type="region of interest" description="Disordered" evidence="10">
    <location>
        <begin position="77"/>
        <end position="170"/>
    </location>
</feature>
<dbReference type="NCBIfam" id="TIGR01352">
    <property type="entry name" value="tonB_Cterm"/>
    <property type="match status" value="1"/>
</dbReference>
<dbReference type="Proteomes" id="UP001167864">
    <property type="component" value="Unassembled WGS sequence"/>
</dbReference>
<protein>
    <submittedName>
        <fullName evidence="13">Energy transducer TonB</fullName>
    </submittedName>
    <submittedName>
        <fullName evidence="12">TonB protein</fullName>
    </submittedName>
</protein>
<organism evidence="13 15">
    <name type="scientific">Yersinia nurmii</name>
    <dbReference type="NCBI Taxonomy" id="685706"/>
    <lineage>
        <taxon>Bacteria</taxon>
        <taxon>Pseudomonadati</taxon>
        <taxon>Pseudomonadota</taxon>
        <taxon>Gammaproteobacteria</taxon>
        <taxon>Enterobacterales</taxon>
        <taxon>Yersiniaceae</taxon>
        <taxon>Yersinia</taxon>
    </lineage>
</organism>
<accession>A0AAW7K4J8</accession>
<evidence type="ECO:0000256" key="9">
    <source>
        <dbReference type="ARBA" id="ARBA00023136"/>
    </source>
</evidence>
<keyword evidence="7" id="KW-0653">Protein transport</keyword>
<dbReference type="GO" id="GO:0055085">
    <property type="term" value="P:transmembrane transport"/>
    <property type="evidence" value="ECO:0007669"/>
    <property type="project" value="InterPro"/>
</dbReference>
<evidence type="ECO:0000256" key="4">
    <source>
        <dbReference type="ARBA" id="ARBA00022475"/>
    </source>
</evidence>
<evidence type="ECO:0000256" key="1">
    <source>
        <dbReference type="ARBA" id="ARBA00004383"/>
    </source>
</evidence>
<dbReference type="EMBL" id="CPYD01000011">
    <property type="protein sequence ID" value="CNE93526.1"/>
    <property type="molecule type" value="Genomic_DNA"/>
</dbReference>
<evidence type="ECO:0000313" key="13">
    <source>
        <dbReference type="EMBL" id="MDN0087387.1"/>
    </source>
</evidence>
<evidence type="ECO:0000256" key="3">
    <source>
        <dbReference type="ARBA" id="ARBA00022448"/>
    </source>
</evidence>
<dbReference type="Gene3D" id="3.30.1150.10">
    <property type="match status" value="1"/>
</dbReference>
<gene>
    <name evidence="12" type="ORF">ERS137967_02918</name>
    <name evidence="13" type="ORF">QVN42_08265</name>
</gene>
<dbReference type="EMBL" id="JAUEHU010000006">
    <property type="protein sequence ID" value="MDN0087387.1"/>
    <property type="molecule type" value="Genomic_DNA"/>
</dbReference>
<reference evidence="12 14" key="1">
    <citation type="submission" date="2015-03" db="EMBL/GenBank/DDBJ databases">
        <authorList>
            <consortium name="Pathogen Informatics"/>
            <person name="Murphy D."/>
        </authorList>
    </citation>
    <scope>NUCLEOTIDE SEQUENCE [LARGE SCALE GENOMIC DNA]</scope>
    <source>
        <strain evidence="12">Type strain: CIP110231</strain>
        <strain evidence="14">type strain: CIP110231</strain>
    </source>
</reference>
<name>A0AAW7K4J8_9GAMM</name>
<evidence type="ECO:0000313" key="14">
    <source>
        <dbReference type="Proteomes" id="UP000040578"/>
    </source>
</evidence>
<dbReference type="PANTHER" id="PTHR33446">
    <property type="entry name" value="PROTEIN TONB-RELATED"/>
    <property type="match status" value="1"/>
</dbReference>
<keyword evidence="14" id="KW-1185">Reference proteome</keyword>
<comment type="subcellular location">
    <subcellularLocation>
        <location evidence="1">Cell inner membrane</location>
        <topology evidence="1">Single-pass membrane protein</topology>
        <orientation evidence="1">Periplasmic side</orientation>
    </subcellularLocation>
</comment>
<dbReference type="InterPro" id="IPR006260">
    <property type="entry name" value="TonB/TolA_C"/>
</dbReference>
<feature type="compositionally biased region" description="Basic and acidic residues" evidence="10">
    <location>
        <begin position="123"/>
        <end position="138"/>
    </location>
</feature>
<evidence type="ECO:0000256" key="8">
    <source>
        <dbReference type="ARBA" id="ARBA00022989"/>
    </source>
</evidence>
<dbReference type="PANTHER" id="PTHR33446:SF2">
    <property type="entry name" value="PROTEIN TONB"/>
    <property type="match status" value="1"/>
</dbReference>
<evidence type="ECO:0000313" key="15">
    <source>
        <dbReference type="Proteomes" id="UP001167864"/>
    </source>
</evidence>
<keyword evidence="8" id="KW-1133">Transmembrane helix</keyword>
<proteinExistence type="inferred from homology"/>
<dbReference type="Pfam" id="PF03544">
    <property type="entry name" value="TonB_C"/>
    <property type="match status" value="1"/>
</dbReference>
<keyword evidence="9" id="KW-0472">Membrane</keyword>
<dbReference type="Proteomes" id="UP000040578">
    <property type="component" value="Unassembled WGS sequence"/>
</dbReference>
<dbReference type="AlphaFoldDB" id="A0AAW7K4J8"/>
<dbReference type="InterPro" id="IPR037682">
    <property type="entry name" value="TonB_C"/>
</dbReference>
<feature type="compositionally biased region" description="Polar residues" evidence="10">
    <location>
        <begin position="139"/>
        <end position="150"/>
    </location>
</feature>
<keyword evidence="3" id="KW-0813">Transport</keyword>
<dbReference type="InterPro" id="IPR051045">
    <property type="entry name" value="TonB-dependent_transducer"/>
</dbReference>
<evidence type="ECO:0000256" key="5">
    <source>
        <dbReference type="ARBA" id="ARBA00022519"/>
    </source>
</evidence>
<evidence type="ECO:0000256" key="2">
    <source>
        <dbReference type="ARBA" id="ARBA00006555"/>
    </source>
</evidence>
<evidence type="ECO:0000313" key="12">
    <source>
        <dbReference type="EMBL" id="CNE93526.1"/>
    </source>
</evidence>
<keyword evidence="6" id="KW-0812">Transmembrane</keyword>
<evidence type="ECO:0000256" key="10">
    <source>
        <dbReference type="SAM" id="MobiDB-lite"/>
    </source>
</evidence>
<dbReference type="GO" id="GO:0031992">
    <property type="term" value="F:energy transducer activity"/>
    <property type="evidence" value="ECO:0007669"/>
    <property type="project" value="TreeGrafter"/>
</dbReference>
<dbReference type="RefSeq" id="WP_049600323.1">
    <property type="nucleotide sequence ID" value="NZ_CPYD01000011.1"/>
</dbReference>
<dbReference type="GO" id="GO:0015031">
    <property type="term" value="P:protein transport"/>
    <property type="evidence" value="ECO:0007669"/>
    <property type="project" value="UniProtKB-KW"/>
</dbReference>
<comment type="similarity">
    <text evidence="2">Belongs to the TonB family.</text>
</comment>
<evidence type="ECO:0000256" key="7">
    <source>
        <dbReference type="ARBA" id="ARBA00022927"/>
    </source>
</evidence>
<dbReference type="PROSITE" id="PS52015">
    <property type="entry name" value="TONB_CTD"/>
    <property type="match status" value="1"/>
</dbReference>
<dbReference type="SUPFAM" id="SSF74653">
    <property type="entry name" value="TolA/TonB C-terminal domain"/>
    <property type="match status" value="1"/>
</dbReference>
<comment type="caution">
    <text evidence="13">The sequence shown here is derived from an EMBL/GenBank/DDBJ whole genome shotgun (WGS) entry which is preliminary data.</text>
</comment>
<sequence length="283" mass="30602">MQTTKNSLSAPSDIAMMPMGGRARVRWSGSTFLALLLHGGLLGWLAYHYIAADSVTAAPPPALMLVFADKMESVSAPNDVPMGPPKVLSAPESSVKSETERQESVQPAVPEAIKPTILAVKKKVSEKPKPVSQRRETQNDNAPSQDSLPNTLPPVEATSEPPSTTGQRIAAPYTSDSFAQTQGMPDWSGLIMGHLSRHKRYPPIAVRQNRQGVVLVHVTLDKAGLVLATRLMKSSGVDSLDNEALALPKRAQPLPPAPEEIMANRTEISITLPVRFDLRELRD</sequence>
<evidence type="ECO:0000259" key="11">
    <source>
        <dbReference type="PROSITE" id="PS52015"/>
    </source>
</evidence>
<keyword evidence="5" id="KW-0997">Cell inner membrane</keyword>
<feature type="domain" description="TonB C-terminal" evidence="11">
    <location>
        <begin position="186"/>
        <end position="283"/>
    </location>
</feature>
<reference evidence="13" key="2">
    <citation type="submission" date="2023-06" db="EMBL/GenBank/DDBJ databases">
        <authorList>
            <person name="Polev D.E."/>
            <person name="Saitova A.T."/>
            <person name="Bogumilchik E.A."/>
            <person name="Kokorina G.I."/>
            <person name="Voskresenskaia E.A."/>
        </authorList>
    </citation>
    <scope>NUCLEOTIDE SEQUENCE</scope>
    <source>
        <strain evidence="13">2145 StPb PI</strain>
    </source>
</reference>
<dbReference type="GO" id="GO:0098797">
    <property type="term" value="C:plasma membrane protein complex"/>
    <property type="evidence" value="ECO:0007669"/>
    <property type="project" value="TreeGrafter"/>
</dbReference>